<evidence type="ECO:0000256" key="1">
    <source>
        <dbReference type="SAM" id="SignalP"/>
    </source>
</evidence>
<proteinExistence type="predicted"/>
<dbReference type="Proteomes" id="UP000325372">
    <property type="component" value="Unassembled WGS sequence"/>
</dbReference>
<accession>A0A5N0T9Y4</accession>
<feature type="signal peptide" evidence="1">
    <location>
        <begin position="1"/>
        <end position="21"/>
    </location>
</feature>
<protein>
    <submittedName>
        <fullName evidence="2">Uncharacterized protein</fullName>
    </submittedName>
</protein>
<dbReference type="EMBL" id="VYXP01000005">
    <property type="protein sequence ID" value="KAA9131581.1"/>
    <property type="molecule type" value="Genomic_DNA"/>
</dbReference>
<keyword evidence="3" id="KW-1185">Reference proteome</keyword>
<organism evidence="2 3">
    <name type="scientific">Marinihelvus fidelis</name>
    <dbReference type="NCBI Taxonomy" id="2613842"/>
    <lineage>
        <taxon>Bacteria</taxon>
        <taxon>Pseudomonadati</taxon>
        <taxon>Pseudomonadota</taxon>
        <taxon>Gammaproteobacteria</taxon>
        <taxon>Chromatiales</taxon>
        <taxon>Wenzhouxiangellaceae</taxon>
        <taxon>Marinihelvus</taxon>
    </lineage>
</organism>
<dbReference type="AlphaFoldDB" id="A0A5N0T9Y4"/>
<comment type="caution">
    <text evidence="2">The sequence shown here is derived from an EMBL/GenBank/DDBJ whole genome shotgun (WGS) entry which is preliminary data.</text>
</comment>
<keyword evidence="1" id="KW-0732">Signal</keyword>
<evidence type="ECO:0000313" key="2">
    <source>
        <dbReference type="EMBL" id="KAA9131581.1"/>
    </source>
</evidence>
<dbReference type="RefSeq" id="WP_150864230.1">
    <property type="nucleotide sequence ID" value="NZ_VYXP01000005.1"/>
</dbReference>
<evidence type="ECO:0000313" key="3">
    <source>
        <dbReference type="Proteomes" id="UP000325372"/>
    </source>
</evidence>
<feature type="chain" id="PRO_5024452325" evidence="1">
    <location>
        <begin position="22"/>
        <end position="360"/>
    </location>
</feature>
<sequence>MTLIRYALAVFLVAATLPALADTVDDFTVPMGPITVGPGEEPTEEEATMFAAGVLGGFRVLVPVVDEEAPASDRATTSIVGGVFECDLTATSFGGGCTVGWPGDEEGDSFDFTEAGAVEFEILEAAAGAIVAVILINGSVSLSDVISGEETNGAVAFLENPGPGVYSLPIEQFFNFSNPTAPFDFTTVTVVAMSVAFEESFNGLVRIGPVTTSGPIGNGPDVGPPDDPPADDDLRPLLSGTYYNAARDGEGFQVTVLGETGIEVITWYTYLDGRQAWLIGTGIREGDRIAFDDLVITEGADFGPDFDPGDVVRIPWGSITLDYSDCNTAMATVSPKPELTSFDAFEVEVQKLVPGECLAD</sequence>
<reference evidence="2 3" key="1">
    <citation type="submission" date="2019-09" db="EMBL/GenBank/DDBJ databases">
        <title>Wenzhouxiangella sp. Genome sequencing and assembly.</title>
        <authorList>
            <person name="Zhang R."/>
        </authorList>
    </citation>
    <scope>NUCLEOTIDE SEQUENCE [LARGE SCALE GENOMIC DNA]</scope>
    <source>
        <strain evidence="2 3">W260</strain>
    </source>
</reference>
<gene>
    <name evidence="2" type="ORF">F3N42_09710</name>
</gene>
<name>A0A5N0T9Y4_9GAMM</name>